<name>A0ABQ6FV49_9CHLR</name>
<keyword evidence="2" id="KW-1185">Reference proteome</keyword>
<proteinExistence type="predicted"/>
<accession>A0ABQ6FV49</accession>
<dbReference type="EMBL" id="BSRI01000002">
    <property type="protein sequence ID" value="GLV57665.1"/>
    <property type="molecule type" value="Genomic_DNA"/>
</dbReference>
<gene>
    <name evidence="1" type="ORF">KDH_45010</name>
</gene>
<protein>
    <submittedName>
        <fullName evidence="1">Uncharacterized protein</fullName>
    </submittedName>
</protein>
<comment type="caution">
    <text evidence="1">The sequence shown here is derived from an EMBL/GenBank/DDBJ whole genome shotgun (WGS) entry which is preliminary data.</text>
</comment>
<organism evidence="1 2">
    <name type="scientific">Dictyobacter halimunensis</name>
    <dbReference type="NCBI Taxonomy" id="3026934"/>
    <lineage>
        <taxon>Bacteria</taxon>
        <taxon>Bacillati</taxon>
        <taxon>Chloroflexota</taxon>
        <taxon>Ktedonobacteria</taxon>
        <taxon>Ktedonobacterales</taxon>
        <taxon>Dictyobacteraceae</taxon>
        <taxon>Dictyobacter</taxon>
    </lineage>
</organism>
<reference evidence="1 2" key="1">
    <citation type="submission" date="2023-02" db="EMBL/GenBank/DDBJ databases">
        <title>Dictyobacter halimunensis sp. nov., a new member of the class Ktedonobacteria from forest soil in a geothermal area.</title>
        <authorList>
            <person name="Rachmania M.K."/>
            <person name="Ningsih F."/>
            <person name="Sakai Y."/>
            <person name="Yabe S."/>
            <person name="Yokota A."/>
            <person name="Sjamsuridzal W."/>
        </authorList>
    </citation>
    <scope>NUCLEOTIDE SEQUENCE [LARGE SCALE GENOMIC DNA]</scope>
    <source>
        <strain evidence="1 2">S3.2.2.5</strain>
    </source>
</reference>
<dbReference type="Proteomes" id="UP001344906">
    <property type="component" value="Unassembled WGS sequence"/>
</dbReference>
<evidence type="ECO:0000313" key="1">
    <source>
        <dbReference type="EMBL" id="GLV57665.1"/>
    </source>
</evidence>
<evidence type="ECO:0000313" key="2">
    <source>
        <dbReference type="Proteomes" id="UP001344906"/>
    </source>
</evidence>
<dbReference type="RefSeq" id="WP_338253663.1">
    <property type="nucleotide sequence ID" value="NZ_BSRI01000002.1"/>
</dbReference>
<sequence length="70" mass="7917">MAESALAAIQRQQIEIAVGELLLTSDFYMRQSIAERIRHLISHADPTLDIHSFSEAAQDELRDLNLLPEN</sequence>